<comment type="catalytic activity">
    <reaction evidence="10">
        <text>ATP + H2O = ADP + phosphate + H(+)</text>
        <dbReference type="Rhea" id="RHEA:13065"/>
        <dbReference type="ChEBI" id="CHEBI:15377"/>
        <dbReference type="ChEBI" id="CHEBI:15378"/>
        <dbReference type="ChEBI" id="CHEBI:30616"/>
        <dbReference type="ChEBI" id="CHEBI:43474"/>
        <dbReference type="ChEBI" id="CHEBI:456216"/>
        <dbReference type="EC" id="5.6.2.4"/>
    </reaction>
</comment>
<evidence type="ECO:0000256" key="1">
    <source>
        <dbReference type="ARBA" id="ARBA00010140"/>
    </source>
</evidence>
<dbReference type="InterPro" id="IPR014001">
    <property type="entry name" value="Helicase_ATP-bd"/>
</dbReference>
<dbReference type="Gene3D" id="1.10.3380.10">
    <property type="entry name" value="Sec63 N-terminal domain-like domain"/>
    <property type="match status" value="1"/>
</dbReference>
<dbReference type="InterPro" id="IPR004179">
    <property type="entry name" value="Sec63-dom"/>
</dbReference>
<evidence type="ECO:0000313" key="14">
    <source>
        <dbReference type="EMBL" id="KNZ49461.1"/>
    </source>
</evidence>
<dbReference type="VEuPathDB" id="FungiDB:VP01_49g6"/>
<dbReference type="Pfam" id="PF23445">
    <property type="entry name" value="WHD_SNRNP200"/>
    <property type="match status" value="1"/>
</dbReference>
<feature type="region of interest" description="Disordered" evidence="11">
    <location>
        <begin position="1311"/>
        <end position="1550"/>
    </location>
</feature>
<dbReference type="Proteomes" id="UP000037035">
    <property type="component" value="Unassembled WGS sequence"/>
</dbReference>
<dbReference type="SUPFAM" id="SSF52540">
    <property type="entry name" value="P-loop containing nucleoside triphosphate hydrolases"/>
    <property type="match status" value="1"/>
</dbReference>
<evidence type="ECO:0000256" key="8">
    <source>
        <dbReference type="ARBA" id="ARBA00034617"/>
    </source>
</evidence>
<dbReference type="Pfam" id="PF00271">
    <property type="entry name" value="Helicase_C"/>
    <property type="match status" value="1"/>
</dbReference>
<dbReference type="GO" id="GO:0043138">
    <property type="term" value="F:3'-5' DNA helicase activity"/>
    <property type="evidence" value="ECO:0007669"/>
    <property type="project" value="UniProtKB-EC"/>
</dbReference>
<evidence type="ECO:0000256" key="5">
    <source>
        <dbReference type="ARBA" id="ARBA00022840"/>
    </source>
</evidence>
<dbReference type="InterPro" id="IPR036390">
    <property type="entry name" value="WH_DNA-bd_sf"/>
</dbReference>
<feature type="compositionally biased region" description="Basic and acidic residues" evidence="11">
    <location>
        <begin position="1349"/>
        <end position="1369"/>
    </location>
</feature>
<dbReference type="InterPro" id="IPR057842">
    <property type="entry name" value="WH_MER3"/>
</dbReference>
<feature type="region of interest" description="Disordered" evidence="11">
    <location>
        <begin position="1250"/>
        <end position="1291"/>
    </location>
</feature>
<feature type="compositionally biased region" description="Polar residues" evidence="11">
    <location>
        <begin position="1144"/>
        <end position="1158"/>
    </location>
</feature>
<dbReference type="CDD" id="cd18795">
    <property type="entry name" value="SF2_C_Ski2"/>
    <property type="match status" value="1"/>
</dbReference>
<accession>A0A0L6ULR7</accession>
<protein>
    <recommendedName>
        <fullName evidence="9">DNA 3'-5' helicase</fullName>
        <ecNumber evidence="9">5.6.2.4</ecNumber>
    </recommendedName>
</protein>
<feature type="region of interest" description="Disordered" evidence="11">
    <location>
        <begin position="1119"/>
        <end position="1158"/>
    </location>
</feature>
<feature type="compositionally biased region" description="Basic and acidic residues" evidence="11">
    <location>
        <begin position="1524"/>
        <end position="1533"/>
    </location>
</feature>
<dbReference type="PROSITE" id="PS51192">
    <property type="entry name" value="HELICASE_ATP_BIND_1"/>
    <property type="match status" value="1"/>
</dbReference>
<dbReference type="SMART" id="SM00487">
    <property type="entry name" value="DEXDc"/>
    <property type="match status" value="1"/>
</dbReference>
<evidence type="ECO:0000256" key="6">
    <source>
        <dbReference type="ARBA" id="ARBA00023235"/>
    </source>
</evidence>
<dbReference type="SMART" id="SM00973">
    <property type="entry name" value="Sec63"/>
    <property type="match status" value="1"/>
</dbReference>
<keyword evidence="2" id="KW-0547">Nucleotide-binding</keyword>
<name>A0A0L6ULR7_9BASI</name>
<dbReference type="InterPro" id="IPR036388">
    <property type="entry name" value="WH-like_DNA-bd_sf"/>
</dbReference>
<evidence type="ECO:0000256" key="3">
    <source>
        <dbReference type="ARBA" id="ARBA00022801"/>
    </source>
</evidence>
<dbReference type="EMBL" id="LAVV01010165">
    <property type="protein sequence ID" value="KNZ49461.1"/>
    <property type="molecule type" value="Genomic_DNA"/>
</dbReference>
<dbReference type="Gene3D" id="3.40.50.300">
    <property type="entry name" value="P-loop containing nucleotide triphosphate hydrolases"/>
    <property type="match status" value="2"/>
</dbReference>
<dbReference type="InterPro" id="IPR011545">
    <property type="entry name" value="DEAD/DEAH_box_helicase_dom"/>
</dbReference>
<dbReference type="STRING" id="27349.A0A0L6ULR7"/>
<dbReference type="Pfam" id="PF02889">
    <property type="entry name" value="Sec63"/>
    <property type="match status" value="1"/>
</dbReference>
<dbReference type="SUPFAM" id="SSF158702">
    <property type="entry name" value="Sec63 N-terminal domain-like"/>
    <property type="match status" value="1"/>
</dbReference>
<dbReference type="EC" id="5.6.2.4" evidence="9"/>
<dbReference type="InterPro" id="IPR001650">
    <property type="entry name" value="Helicase_C-like"/>
</dbReference>
<dbReference type="GO" id="GO:0005524">
    <property type="term" value="F:ATP binding"/>
    <property type="evidence" value="ECO:0007669"/>
    <property type="project" value="UniProtKB-KW"/>
</dbReference>
<feature type="compositionally biased region" description="Basic and acidic residues" evidence="11">
    <location>
        <begin position="1429"/>
        <end position="1459"/>
    </location>
</feature>
<dbReference type="PANTHER" id="PTHR47835:SF3">
    <property type="entry name" value="HELICASE FOR MEIOSIS 1"/>
    <property type="match status" value="1"/>
</dbReference>
<comment type="caution">
    <text evidence="14">The sequence shown here is derived from an EMBL/GenBank/DDBJ whole genome shotgun (WGS) entry which is preliminary data.</text>
</comment>
<evidence type="ECO:0000256" key="4">
    <source>
        <dbReference type="ARBA" id="ARBA00022806"/>
    </source>
</evidence>
<evidence type="ECO:0000313" key="15">
    <source>
        <dbReference type="Proteomes" id="UP000037035"/>
    </source>
</evidence>
<evidence type="ECO:0000256" key="2">
    <source>
        <dbReference type="ARBA" id="ARBA00022741"/>
    </source>
</evidence>
<evidence type="ECO:0000256" key="7">
    <source>
        <dbReference type="ARBA" id="ARBA00023254"/>
    </source>
</evidence>
<evidence type="ECO:0000259" key="12">
    <source>
        <dbReference type="PROSITE" id="PS51192"/>
    </source>
</evidence>
<dbReference type="FunFam" id="1.10.10.10:FF:000012">
    <property type="entry name" value="U5 small nuclear ribonucleoprotein helicase"/>
    <property type="match status" value="1"/>
</dbReference>
<evidence type="ECO:0000256" key="11">
    <source>
        <dbReference type="SAM" id="MobiDB-lite"/>
    </source>
</evidence>
<gene>
    <name evidence="14" type="ORF">VP01_49g6</name>
</gene>
<proteinExistence type="inferred from homology"/>
<evidence type="ECO:0000256" key="10">
    <source>
        <dbReference type="ARBA" id="ARBA00048988"/>
    </source>
</evidence>
<reference evidence="14 15" key="1">
    <citation type="submission" date="2015-08" db="EMBL/GenBank/DDBJ databases">
        <title>Next Generation Sequencing and Analysis of the Genome of Puccinia sorghi L Schw, the Causal Agent of Maize Common Rust.</title>
        <authorList>
            <person name="Rochi L."/>
            <person name="Burguener G."/>
            <person name="Darino M."/>
            <person name="Turjanski A."/>
            <person name="Kreff E."/>
            <person name="Dieguez M.J."/>
            <person name="Sacco F."/>
        </authorList>
    </citation>
    <scope>NUCLEOTIDE SEQUENCE [LARGE SCALE GENOMIC DNA]</scope>
    <source>
        <strain evidence="14 15">RO10H11247</strain>
    </source>
</reference>
<keyword evidence="5" id="KW-0067">ATP-binding</keyword>
<feature type="compositionally biased region" description="Acidic residues" evidence="11">
    <location>
        <begin position="1417"/>
        <end position="1428"/>
    </location>
</feature>
<dbReference type="Gene3D" id="1.10.10.10">
    <property type="entry name" value="Winged helix-like DNA-binding domain superfamily/Winged helix DNA-binding domain"/>
    <property type="match status" value="1"/>
</dbReference>
<feature type="compositionally biased region" description="Polar residues" evidence="11">
    <location>
        <begin position="1173"/>
        <end position="1186"/>
    </location>
</feature>
<evidence type="ECO:0000259" key="13">
    <source>
        <dbReference type="PROSITE" id="PS51194"/>
    </source>
</evidence>
<feature type="compositionally biased region" description="Acidic residues" evidence="11">
    <location>
        <begin position="1534"/>
        <end position="1547"/>
    </location>
</feature>
<dbReference type="SMART" id="SM00490">
    <property type="entry name" value="HELICc"/>
    <property type="match status" value="1"/>
</dbReference>
<dbReference type="PROSITE" id="PS51194">
    <property type="entry name" value="HELICASE_CTER"/>
    <property type="match status" value="1"/>
</dbReference>
<dbReference type="PANTHER" id="PTHR47835">
    <property type="entry name" value="HFM1, ATP DEPENDENT DNA HELICASE HOMOLOG"/>
    <property type="match status" value="1"/>
</dbReference>
<feature type="region of interest" description="Disordered" evidence="11">
    <location>
        <begin position="1030"/>
        <end position="1086"/>
    </location>
</feature>
<dbReference type="InterPro" id="IPR052247">
    <property type="entry name" value="Meiotic_Crossover_Helicase"/>
</dbReference>
<keyword evidence="4" id="KW-0347">Helicase</keyword>
<organism evidence="14 15">
    <name type="scientific">Puccinia sorghi</name>
    <dbReference type="NCBI Taxonomy" id="27349"/>
    <lineage>
        <taxon>Eukaryota</taxon>
        <taxon>Fungi</taxon>
        <taxon>Dikarya</taxon>
        <taxon>Basidiomycota</taxon>
        <taxon>Pucciniomycotina</taxon>
        <taxon>Pucciniomycetes</taxon>
        <taxon>Pucciniales</taxon>
        <taxon>Pucciniaceae</taxon>
        <taxon>Puccinia</taxon>
    </lineage>
</organism>
<keyword evidence="6" id="KW-0413">Isomerase</keyword>
<comment type="similarity">
    <text evidence="1">Belongs to the helicase family. SKI2 subfamily.</text>
</comment>
<keyword evidence="7" id="KW-0469">Meiosis</keyword>
<dbReference type="Pfam" id="PF00270">
    <property type="entry name" value="DEAD"/>
    <property type="match status" value="1"/>
</dbReference>
<feature type="domain" description="Helicase C-terminal" evidence="13">
    <location>
        <begin position="398"/>
        <end position="614"/>
    </location>
</feature>
<dbReference type="GO" id="GO:0016787">
    <property type="term" value="F:hydrolase activity"/>
    <property type="evidence" value="ECO:0007669"/>
    <property type="project" value="UniProtKB-KW"/>
</dbReference>
<feature type="compositionally biased region" description="Basic and acidic residues" evidence="11">
    <location>
        <begin position="1387"/>
        <end position="1397"/>
    </location>
</feature>
<sequence>MAEPHCLYVSGRLVQSVFPPSFPEEYQAFDPPGLSRSTNDYYDDGMDDGSLNHLVDTIDRNQNYSNQLESLPFEGNDQQFSDRYDRYYSPVPDGTSTKLFKSSSVEFLDENDDVDQEITSVASTSHENGGNRPGVSNQPSSNLIPITELPECYHDFFGFSHFNSVQSECFPIVSMSFSRQPVKTYRELIPYFHDDKNNTASGKTVLFELAILRMLEYSSFSKGVYMAPTKSLCAERFRDWSNRFAPLGIKCLELTGDSENAGLADAKLASIIITTPEKFEFAKLLNKIRLVCIDEVHMLNEERGSVLEVIVARMKTLGTNIRLIALSATAPNICDVAEWLGDGGVADQNQKALTGQAPAKTFIFGEEHRPVKLSKFVYGYPRRPEHTEYQFMSLLNFKLMDHIISHSSGRPTLVFCGTRKSSLQAAEALSKAYQKILEKGEKIPWLAPKMQANQLNKSDNRRACIDKKLSELGCKGIGIHHAGLDQSDRRQIESLFLSNKISVLCTTSTLSVGVNLPARCVIIRGTKTYRGGTTNRDGFEDYSELDLIQMMGRAGRPQFDDEGVAVVMTSQTDKMRIEKLVKSETMLESCLHLVSFFTPANYIQNLTEHINSEIYMGTITSRRSAIDWLENSFLSVRIKKNAKHYSISDNQVQPDKQLSNFAEAALDVLVQDDLIEEDEDHGIRPTELGEIMSKFCLRHKTFLNLTHMKSNAAMRNVLEIVSGAEEFSTLRLRTGEGMAYKGLNSHPELRFPISGKVTQTWQKVRRLHRIFQVMLLIQAVLGGIPLAEVKVENTNPSMEVNIIWQHLIRICKCLVALVVARHDPAIKSCLEFLRSVTAKAWDDSPWVLRQLDQIGEKSVKRLVESGISTIDTLQNTSNHRVEMATRSMPKFFCTMETVSETVVPEGVHVCVEISVGLSDTGEPPAWKWKNYTLIATVLVMTNDQEWIEFRTIQAKLLCETKQFTVDCILVKPSQTIVTQVACTQIAGIGSSVRWKPRTLREHYPTPKTITENEAASLEVLDGLDTKDLTMSNTESECEIPDKQSKFKTKNSTQMPRPVRKPEKNPQRSEPTTGALGKKVPASEAREKMGNGRYQCAHRCKGTCHHVWFVENHQPINCREGVAKPPKTRGPNKTSSSSSTYSKYLASQNSCRSNPMKTTSITRTSEDWQQIRQAVPAASSTHTNKPQPSVRIKPTKKVRDDKRFDEYDGLPSLKELENMSGKGLKEKRLQNNDDVKEISPTASHSLQIIPRENSRLPEGNNSKAEVRPQGETGQKLGLLSRSTDRQTEPVGLEKFRNSMKKVEDFDERGIFKKRKELPTRPQVEPLNVPEVAELARREPRSRSGSKKFRNSTEKVEHLDEHDILKKRTELPTRPQVDPPNDPEVTELACRESQPRSHSPEISSQPAINSREIVAASRDEDEEDELDEDWDIKIFEGYLDKGSQEAEESTKRDVDQLDKKPAGPTPKKLKTGPTEDRQAPVSENDECWGGRYSTSYQTGGDHDEEYLPASEEDQLPRKSSLTNSRGDVRAHSDKAPDDDDDDDNDELESENSMIAAIDEVLAWAEAHVVDD</sequence>
<dbReference type="InterPro" id="IPR027417">
    <property type="entry name" value="P-loop_NTPase"/>
</dbReference>
<feature type="region of interest" description="Disordered" evidence="11">
    <location>
        <begin position="1173"/>
        <end position="1195"/>
    </location>
</feature>
<dbReference type="GO" id="GO:0051321">
    <property type="term" value="P:meiotic cell cycle"/>
    <property type="evidence" value="ECO:0007669"/>
    <property type="project" value="UniProtKB-KW"/>
</dbReference>
<feature type="compositionally biased region" description="Acidic residues" evidence="11">
    <location>
        <begin position="1500"/>
        <end position="1511"/>
    </location>
</feature>
<feature type="compositionally biased region" description="Basic and acidic residues" evidence="11">
    <location>
        <begin position="1281"/>
        <end position="1291"/>
    </location>
</feature>
<dbReference type="SUPFAM" id="SSF46785">
    <property type="entry name" value="Winged helix' DNA-binding domain"/>
    <property type="match status" value="1"/>
</dbReference>
<feature type="compositionally biased region" description="Low complexity" evidence="11">
    <location>
        <begin position="1132"/>
        <end position="1143"/>
    </location>
</feature>
<comment type="catalytic activity">
    <reaction evidence="8">
        <text>Couples ATP hydrolysis with the unwinding of duplex DNA by translocating in the 3'-5' direction.</text>
        <dbReference type="EC" id="5.6.2.4"/>
    </reaction>
</comment>
<keyword evidence="15" id="KW-1185">Reference proteome</keyword>
<keyword evidence="3" id="KW-0378">Hydrolase</keyword>
<evidence type="ECO:0000256" key="9">
    <source>
        <dbReference type="ARBA" id="ARBA00034808"/>
    </source>
</evidence>
<feature type="domain" description="Helicase ATP-binding" evidence="12">
    <location>
        <begin position="199"/>
        <end position="348"/>
    </location>
</feature>
<dbReference type="GO" id="GO:0003676">
    <property type="term" value="F:nucleic acid binding"/>
    <property type="evidence" value="ECO:0007669"/>
    <property type="project" value="InterPro"/>
</dbReference>
<dbReference type="OrthoDB" id="5575at2759"/>